<gene>
    <name evidence="1" type="ORF">WJU22_05585</name>
</gene>
<sequence>MNCDNPEDLVVETLWAIIIEKETGLYQIDNIPFYIPLISCGDIVFAEYDEAEERLVYRQTVKESGNSTIQIELLHDNDRELEIREIFREMGCESEGTAGGYFVLEVPFDMDYTAIKQKLEALRNDQIIDYAESCLSNLHKY</sequence>
<dbReference type="InterPro" id="IPR025361">
    <property type="entry name" value="DUF4265"/>
</dbReference>
<evidence type="ECO:0000313" key="2">
    <source>
        <dbReference type="Proteomes" id="UP001449657"/>
    </source>
</evidence>
<accession>A0ABZ2Z8J3</accession>
<name>A0ABZ2Z8J3_9BACT</name>
<protein>
    <submittedName>
        <fullName evidence="1">DUF4265 domain-containing protein</fullName>
    </submittedName>
</protein>
<reference evidence="1 2" key="1">
    <citation type="submission" date="2024-03" db="EMBL/GenBank/DDBJ databases">
        <title>Chitinophaga caseinilytica sp. nov., a casein hydrolysing bacterium isolated from forest soil.</title>
        <authorList>
            <person name="Lee D.S."/>
            <person name="Han D.M."/>
            <person name="Baek J.H."/>
            <person name="Choi D.G."/>
            <person name="Jeon J.H."/>
            <person name="Jeon C.O."/>
        </authorList>
    </citation>
    <scope>NUCLEOTIDE SEQUENCE [LARGE SCALE GENOMIC DNA]</scope>
    <source>
        <strain evidence="1 2">KACC 19118</strain>
    </source>
</reference>
<organism evidence="1 2">
    <name type="scientific">Chitinophaga caseinilytica</name>
    <dbReference type="NCBI Taxonomy" id="2267521"/>
    <lineage>
        <taxon>Bacteria</taxon>
        <taxon>Pseudomonadati</taxon>
        <taxon>Bacteroidota</taxon>
        <taxon>Chitinophagia</taxon>
        <taxon>Chitinophagales</taxon>
        <taxon>Chitinophagaceae</taxon>
        <taxon>Chitinophaga</taxon>
    </lineage>
</organism>
<proteinExistence type="predicted"/>
<dbReference type="RefSeq" id="WP_341842274.1">
    <property type="nucleotide sequence ID" value="NZ_CP149792.1"/>
</dbReference>
<dbReference type="EMBL" id="CP150096">
    <property type="protein sequence ID" value="WZN47647.1"/>
    <property type="molecule type" value="Genomic_DNA"/>
</dbReference>
<evidence type="ECO:0000313" key="1">
    <source>
        <dbReference type="EMBL" id="WZN47647.1"/>
    </source>
</evidence>
<keyword evidence="2" id="KW-1185">Reference proteome</keyword>
<dbReference type="Pfam" id="PF14085">
    <property type="entry name" value="DUF4265"/>
    <property type="match status" value="1"/>
</dbReference>
<dbReference type="Proteomes" id="UP001449657">
    <property type="component" value="Chromosome"/>
</dbReference>